<dbReference type="KEGG" id="naf:GQ61_00610"/>
<sequence length="268" mass="30962">MLQKTFSDLKQDLKKQYYCKVPFAMSHEQIQGAVEAFMEFLKQPDDIKHHIHYKISDIHRRGDVGFIHRDPEDDIYNDSKDYFHYHDSIREQYADFLRAHPGVNNFIEKASPIWKAAQETAQNILKPFDADSPGLYERIFGAKLPHVILRFICYNWESAQKRLAKAHYDAGSFTLALAESERGLRIGLDEDSLTLVEHHPNEALFFLSKNFSKLINSTDYKPAWHDVIQLNDQIIGKPYARWSVVCFLDANDIEAESRESTHTCAAAG</sequence>
<dbReference type="OrthoDB" id="9814255at2"/>
<dbReference type="STRING" id="1414854.GQ61_00610"/>
<name>A0A1W6N2M8_9PROT</name>
<dbReference type="AlphaFoldDB" id="A0A1W6N2M8"/>
<evidence type="ECO:0000313" key="2">
    <source>
        <dbReference type="Proteomes" id="UP000237351"/>
    </source>
</evidence>
<dbReference type="EMBL" id="CP008743">
    <property type="protein sequence ID" value="ARN84092.1"/>
    <property type="molecule type" value="Genomic_DNA"/>
</dbReference>
<organism evidence="1 2">
    <name type="scientific">Candidatus Nucleicultrix amoebiphila FS5</name>
    <dbReference type="NCBI Taxonomy" id="1414854"/>
    <lineage>
        <taxon>Bacteria</taxon>
        <taxon>Pseudomonadati</taxon>
        <taxon>Pseudomonadota</taxon>
        <taxon>Alphaproteobacteria</taxon>
        <taxon>Holosporales</taxon>
        <taxon>Candidatus Nucleicultricaceae</taxon>
        <taxon>Candidatus Nucleicultrix</taxon>
    </lineage>
</organism>
<accession>A0A1W6N2M8</accession>
<gene>
    <name evidence="1" type="ORF">GQ61_00610</name>
</gene>
<proteinExistence type="predicted"/>
<keyword evidence="2" id="KW-1185">Reference proteome</keyword>
<dbReference type="Proteomes" id="UP000237351">
    <property type="component" value="Chromosome"/>
</dbReference>
<evidence type="ECO:0000313" key="1">
    <source>
        <dbReference type="EMBL" id="ARN84092.1"/>
    </source>
</evidence>
<dbReference type="Gene3D" id="2.60.120.330">
    <property type="entry name" value="B-lactam Antibiotic, Isopenicillin N Synthase, Chain"/>
    <property type="match status" value="1"/>
</dbReference>
<reference evidence="1 2" key="1">
    <citation type="submission" date="2014-06" db="EMBL/GenBank/DDBJ databases">
        <title>The genome of the endonuclear symbiont Nucleicultrix amoebiphila.</title>
        <authorList>
            <person name="Schulz F."/>
            <person name="Horn M."/>
        </authorList>
    </citation>
    <scope>NUCLEOTIDE SEQUENCE [LARGE SCALE GENOMIC DNA]</scope>
    <source>
        <strain evidence="1 2">FS5</strain>
    </source>
</reference>
<protein>
    <submittedName>
        <fullName evidence="1">Uncharacterized protein</fullName>
    </submittedName>
</protein>
<dbReference type="SUPFAM" id="SSF51197">
    <property type="entry name" value="Clavaminate synthase-like"/>
    <property type="match status" value="1"/>
</dbReference>
<dbReference type="InterPro" id="IPR027443">
    <property type="entry name" value="IPNS-like_sf"/>
</dbReference>
<dbReference type="RefSeq" id="WP_085783445.1">
    <property type="nucleotide sequence ID" value="NZ_CP008743.1"/>
</dbReference>